<proteinExistence type="predicted"/>
<sequence>MVHEYSKVRVESVKPLKCTGVTLEPVGTVPVAHNNTGFYTEDNIYTTDHGRGAMHNAKEKVKDAAHDVKEACGHAADAVKDKLHDAKVAVAGH</sequence>
<dbReference type="EMBL" id="CAJGYM010000128">
    <property type="protein sequence ID" value="CAD6198524.1"/>
    <property type="molecule type" value="Genomic_DNA"/>
</dbReference>
<organism evidence="1 2">
    <name type="scientific">Caenorhabditis auriculariae</name>
    <dbReference type="NCBI Taxonomy" id="2777116"/>
    <lineage>
        <taxon>Eukaryota</taxon>
        <taxon>Metazoa</taxon>
        <taxon>Ecdysozoa</taxon>
        <taxon>Nematoda</taxon>
        <taxon>Chromadorea</taxon>
        <taxon>Rhabditida</taxon>
        <taxon>Rhabditina</taxon>
        <taxon>Rhabditomorpha</taxon>
        <taxon>Rhabditoidea</taxon>
        <taxon>Rhabditidae</taxon>
        <taxon>Peloderinae</taxon>
        <taxon>Caenorhabditis</taxon>
    </lineage>
</organism>
<reference evidence="1" key="1">
    <citation type="submission" date="2020-10" db="EMBL/GenBank/DDBJ databases">
        <authorList>
            <person name="Kikuchi T."/>
        </authorList>
    </citation>
    <scope>NUCLEOTIDE SEQUENCE</scope>
    <source>
        <strain evidence="1">NKZ352</strain>
    </source>
</reference>
<evidence type="ECO:0000313" key="1">
    <source>
        <dbReference type="EMBL" id="CAD6198524.1"/>
    </source>
</evidence>
<keyword evidence="2" id="KW-1185">Reference proteome</keyword>
<name>A0A8S1HW68_9PELO</name>
<accession>A0A8S1HW68</accession>
<comment type="caution">
    <text evidence="1">The sequence shown here is derived from an EMBL/GenBank/DDBJ whole genome shotgun (WGS) entry which is preliminary data.</text>
</comment>
<dbReference type="Proteomes" id="UP000835052">
    <property type="component" value="Unassembled WGS sequence"/>
</dbReference>
<evidence type="ECO:0000313" key="2">
    <source>
        <dbReference type="Proteomes" id="UP000835052"/>
    </source>
</evidence>
<dbReference type="Gene3D" id="6.10.140.1430">
    <property type="match status" value="1"/>
</dbReference>
<protein>
    <submittedName>
        <fullName evidence="1">Uncharacterized protein</fullName>
    </submittedName>
</protein>
<dbReference type="AlphaFoldDB" id="A0A8S1HW68"/>
<gene>
    <name evidence="1" type="ORF">CAUJ_LOCUS14430</name>
</gene>